<dbReference type="Proteomes" id="UP001165079">
    <property type="component" value="Unassembled WGS sequence"/>
</dbReference>
<accession>A0A9W6SQS4</accession>
<keyword evidence="2" id="KW-0812">Transmembrane</keyword>
<feature type="transmembrane region" description="Helical" evidence="2">
    <location>
        <begin position="25"/>
        <end position="43"/>
    </location>
</feature>
<dbReference type="EMBL" id="BSTX01000004">
    <property type="protein sequence ID" value="GLZ80280.1"/>
    <property type="molecule type" value="Genomic_DNA"/>
</dbReference>
<name>A0A9W6SQS4_9ACTN</name>
<gene>
    <name evidence="3" type="ORF">Afil01_50870</name>
</gene>
<dbReference type="AlphaFoldDB" id="A0A9W6SQS4"/>
<feature type="region of interest" description="Disordered" evidence="1">
    <location>
        <begin position="49"/>
        <end position="85"/>
    </location>
</feature>
<comment type="caution">
    <text evidence="3">The sequence shown here is derived from an EMBL/GenBank/DDBJ whole genome shotgun (WGS) entry which is preliminary data.</text>
</comment>
<evidence type="ECO:0000256" key="1">
    <source>
        <dbReference type="SAM" id="MobiDB-lite"/>
    </source>
</evidence>
<keyword evidence="2" id="KW-1133">Transmembrane helix</keyword>
<evidence type="ECO:0000313" key="3">
    <source>
        <dbReference type="EMBL" id="GLZ80280.1"/>
    </source>
</evidence>
<keyword evidence="2" id="KW-0472">Membrane</keyword>
<evidence type="ECO:0000313" key="4">
    <source>
        <dbReference type="Proteomes" id="UP001165079"/>
    </source>
</evidence>
<keyword evidence="4" id="KW-1185">Reference proteome</keyword>
<evidence type="ECO:0000256" key="2">
    <source>
        <dbReference type="SAM" id="Phobius"/>
    </source>
</evidence>
<dbReference type="RefSeq" id="WP_285665434.1">
    <property type="nucleotide sequence ID" value="NZ_BSTX01000004.1"/>
</dbReference>
<feature type="compositionally biased region" description="Low complexity" evidence="1">
    <location>
        <begin position="58"/>
        <end position="77"/>
    </location>
</feature>
<protein>
    <submittedName>
        <fullName evidence="3">Uncharacterized protein</fullName>
    </submittedName>
</protein>
<reference evidence="3" key="1">
    <citation type="submission" date="2023-03" db="EMBL/GenBank/DDBJ databases">
        <title>Actinorhabdospora filicis NBRC 111898.</title>
        <authorList>
            <person name="Ichikawa N."/>
            <person name="Sato H."/>
            <person name="Tonouchi N."/>
        </authorList>
    </citation>
    <scope>NUCLEOTIDE SEQUENCE</scope>
    <source>
        <strain evidence="3">NBRC 111898</strain>
    </source>
</reference>
<proteinExistence type="predicted"/>
<organism evidence="3 4">
    <name type="scientific">Actinorhabdospora filicis</name>
    <dbReference type="NCBI Taxonomy" id="1785913"/>
    <lineage>
        <taxon>Bacteria</taxon>
        <taxon>Bacillati</taxon>
        <taxon>Actinomycetota</taxon>
        <taxon>Actinomycetes</taxon>
        <taxon>Micromonosporales</taxon>
        <taxon>Micromonosporaceae</taxon>
        <taxon>Actinorhabdospora</taxon>
    </lineage>
</organism>
<sequence>MTVPVPPPFPTPVPPVKKKPGAKQWIILGGVVVIVVCLCGALAKSILGDDSGNGQAGDSPSSARPADAAEPPEDSSSYGEYGTFDAMDEKGRGDSVLTLPGKAAVVTATHKGSANFSLSVLDAENEPTGDLLANTIGGYTGVTAYGLRGLGNEPKFLEIKADGAWTVKIAPIGSAPKLDGSTGGDSDAVYLYEGGATTWKATYSGAGNFTVVQYPESGFPNLAVNEIGKYEGTVVVKSGPSVVTVNADGKWRLG</sequence>